<dbReference type="InterPro" id="IPR037185">
    <property type="entry name" value="EmrE-like"/>
</dbReference>
<name>A0A835W914_9CHLO</name>
<evidence type="ECO:0000256" key="6">
    <source>
        <dbReference type="SAM" id="Phobius"/>
    </source>
</evidence>
<gene>
    <name evidence="7" type="ORF">HYH02_010230</name>
</gene>
<keyword evidence="2 6" id="KW-0812">Transmembrane</keyword>
<dbReference type="Proteomes" id="UP000613740">
    <property type="component" value="Unassembled WGS sequence"/>
</dbReference>
<comment type="caution">
    <text evidence="7">The sequence shown here is derived from an EMBL/GenBank/DDBJ whole genome shotgun (WGS) entry which is preliminary data.</text>
</comment>
<reference evidence="7" key="1">
    <citation type="journal article" date="2020" name="bioRxiv">
        <title>Comparative genomics of Chlamydomonas.</title>
        <authorList>
            <person name="Craig R.J."/>
            <person name="Hasan A.R."/>
            <person name="Ness R.W."/>
            <person name="Keightley P.D."/>
        </authorList>
    </citation>
    <scope>NUCLEOTIDE SEQUENCE</scope>
    <source>
        <strain evidence="7">CCAP 11/173</strain>
    </source>
</reference>
<evidence type="ECO:0000256" key="5">
    <source>
        <dbReference type="SAM" id="MobiDB-lite"/>
    </source>
</evidence>
<dbReference type="AlphaFoldDB" id="A0A835W914"/>
<keyword evidence="3 6" id="KW-1133">Transmembrane helix</keyword>
<evidence type="ECO:0000313" key="7">
    <source>
        <dbReference type="EMBL" id="KAG2440651.1"/>
    </source>
</evidence>
<dbReference type="SUPFAM" id="SSF103481">
    <property type="entry name" value="Multidrug resistance efflux transporter EmrE"/>
    <property type="match status" value="1"/>
</dbReference>
<proteinExistence type="predicted"/>
<feature type="region of interest" description="Disordered" evidence="5">
    <location>
        <begin position="1"/>
        <end position="29"/>
    </location>
</feature>
<keyword evidence="4 6" id="KW-0472">Membrane</keyword>
<feature type="transmembrane region" description="Helical" evidence="6">
    <location>
        <begin position="135"/>
        <end position="152"/>
    </location>
</feature>
<evidence type="ECO:0000256" key="3">
    <source>
        <dbReference type="ARBA" id="ARBA00022989"/>
    </source>
</evidence>
<organism evidence="7 8">
    <name type="scientific">Chlamydomonas schloesseri</name>
    <dbReference type="NCBI Taxonomy" id="2026947"/>
    <lineage>
        <taxon>Eukaryota</taxon>
        <taxon>Viridiplantae</taxon>
        <taxon>Chlorophyta</taxon>
        <taxon>core chlorophytes</taxon>
        <taxon>Chlorophyceae</taxon>
        <taxon>CS clade</taxon>
        <taxon>Chlamydomonadales</taxon>
        <taxon>Chlamydomonadaceae</taxon>
        <taxon>Chlamydomonas</taxon>
    </lineage>
</organism>
<evidence type="ECO:0000256" key="4">
    <source>
        <dbReference type="ARBA" id="ARBA00023136"/>
    </source>
</evidence>
<dbReference type="Pfam" id="PF02694">
    <property type="entry name" value="UPF0060"/>
    <property type="match status" value="1"/>
</dbReference>
<feature type="transmembrane region" description="Helical" evidence="6">
    <location>
        <begin position="102"/>
        <end position="123"/>
    </location>
</feature>
<keyword evidence="1" id="KW-1003">Cell membrane</keyword>
<evidence type="ECO:0000256" key="1">
    <source>
        <dbReference type="ARBA" id="ARBA00022475"/>
    </source>
</evidence>
<dbReference type="EMBL" id="JAEHOD010000037">
    <property type="protein sequence ID" value="KAG2440651.1"/>
    <property type="molecule type" value="Genomic_DNA"/>
</dbReference>
<feature type="transmembrane region" description="Helical" evidence="6">
    <location>
        <begin position="46"/>
        <end position="68"/>
    </location>
</feature>
<evidence type="ECO:0000313" key="8">
    <source>
        <dbReference type="Proteomes" id="UP000613740"/>
    </source>
</evidence>
<dbReference type="PANTHER" id="PTHR36116">
    <property type="entry name" value="UPF0060 MEMBRANE PROTEIN YNFA"/>
    <property type="match status" value="1"/>
</dbReference>
<sequence>MNRSETPNPLLENTDSPTTPPSPSQPSAPAAAAAAATGIQWTVGKVFWTLGVFILAGLAEIGGGWLCWQTIRNKKPWYYFVGGAAVLVAYGVIPTLQPEGASFARVYAVYGGVFIAMSYGWGWAVDGDRPDTGDWVGAAIAVAGVGLAWFWPRGGE</sequence>
<accession>A0A835W914</accession>
<dbReference type="OrthoDB" id="65622at2759"/>
<dbReference type="GO" id="GO:0005886">
    <property type="term" value="C:plasma membrane"/>
    <property type="evidence" value="ECO:0007669"/>
    <property type="project" value="TreeGrafter"/>
</dbReference>
<evidence type="ECO:0000256" key="2">
    <source>
        <dbReference type="ARBA" id="ARBA00022692"/>
    </source>
</evidence>
<feature type="compositionally biased region" description="Polar residues" evidence="5">
    <location>
        <begin position="1"/>
        <end position="15"/>
    </location>
</feature>
<feature type="transmembrane region" description="Helical" evidence="6">
    <location>
        <begin position="77"/>
        <end position="96"/>
    </location>
</feature>
<dbReference type="PANTHER" id="PTHR36116:SF1">
    <property type="entry name" value="UPF0060 MEMBRANE PROTEIN YNFA"/>
    <property type="match status" value="1"/>
</dbReference>
<protein>
    <submittedName>
        <fullName evidence="7">Uncharacterized protein</fullName>
    </submittedName>
</protein>
<dbReference type="InterPro" id="IPR003844">
    <property type="entry name" value="UPF0060"/>
</dbReference>
<keyword evidence="8" id="KW-1185">Reference proteome</keyword>